<gene>
    <name evidence="2" type="ORF">ACH5RR_021829</name>
</gene>
<proteinExistence type="predicted"/>
<accession>A0ABD2Z9B3</accession>
<feature type="compositionally biased region" description="Polar residues" evidence="1">
    <location>
        <begin position="35"/>
        <end position="44"/>
    </location>
</feature>
<evidence type="ECO:0000313" key="2">
    <source>
        <dbReference type="EMBL" id="KAL3514927.1"/>
    </source>
</evidence>
<dbReference type="AlphaFoldDB" id="A0ABD2Z9B3"/>
<sequence>MGSIFESFQQKKKKQQRQQGLPLSHRSHVVKYYDSGSSSITISTNKRDIGEEEQSGQLGGIRRRMQPSSHSRSYDPSSWGPKEVGGRNSIRKWWEWGWAWILSRKPTFSKDVEMNEDETAALGWHNKGSWSHVFFKLKSLVGGWTLYHHHHLPL</sequence>
<name>A0ABD2Z9B3_9GENT</name>
<reference evidence="2 3" key="1">
    <citation type="submission" date="2024-11" db="EMBL/GenBank/DDBJ databases">
        <title>A near-complete genome assembly of Cinchona calisaya.</title>
        <authorList>
            <person name="Lian D.C."/>
            <person name="Zhao X.W."/>
            <person name="Wei L."/>
        </authorList>
    </citation>
    <scope>NUCLEOTIDE SEQUENCE [LARGE SCALE GENOMIC DNA]</scope>
    <source>
        <tissue evidence="2">Nenye</tissue>
    </source>
</reference>
<feature type="compositionally biased region" description="Low complexity" evidence="1">
    <location>
        <begin position="68"/>
        <end position="78"/>
    </location>
</feature>
<keyword evidence="3" id="KW-1185">Reference proteome</keyword>
<comment type="caution">
    <text evidence="2">The sequence shown here is derived from an EMBL/GenBank/DDBJ whole genome shotgun (WGS) entry which is preliminary data.</text>
</comment>
<dbReference type="PANTHER" id="PTHR35714">
    <property type="entry name" value="OS02G0715300 PROTEIN"/>
    <property type="match status" value="1"/>
</dbReference>
<dbReference type="Proteomes" id="UP001630127">
    <property type="component" value="Unassembled WGS sequence"/>
</dbReference>
<protein>
    <submittedName>
        <fullName evidence="2">Uncharacterized protein</fullName>
    </submittedName>
</protein>
<feature type="region of interest" description="Disordered" evidence="1">
    <location>
        <begin position="1"/>
        <end position="85"/>
    </location>
</feature>
<dbReference type="EMBL" id="JBJUIK010000010">
    <property type="protein sequence ID" value="KAL3514927.1"/>
    <property type="molecule type" value="Genomic_DNA"/>
</dbReference>
<organism evidence="2 3">
    <name type="scientific">Cinchona calisaya</name>
    <dbReference type="NCBI Taxonomy" id="153742"/>
    <lineage>
        <taxon>Eukaryota</taxon>
        <taxon>Viridiplantae</taxon>
        <taxon>Streptophyta</taxon>
        <taxon>Embryophyta</taxon>
        <taxon>Tracheophyta</taxon>
        <taxon>Spermatophyta</taxon>
        <taxon>Magnoliopsida</taxon>
        <taxon>eudicotyledons</taxon>
        <taxon>Gunneridae</taxon>
        <taxon>Pentapetalae</taxon>
        <taxon>asterids</taxon>
        <taxon>lamiids</taxon>
        <taxon>Gentianales</taxon>
        <taxon>Rubiaceae</taxon>
        <taxon>Cinchonoideae</taxon>
        <taxon>Cinchoneae</taxon>
        <taxon>Cinchona</taxon>
    </lineage>
</organism>
<evidence type="ECO:0000313" key="3">
    <source>
        <dbReference type="Proteomes" id="UP001630127"/>
    </source>
</evidence>
<dbReference type="PANTHER" id="PTHR35714:SF1">
    <property type="entry name" value="OS02G0715300 PROTEIN"/>
    <property type="match status" value="1"/>
</dbReference>
<evidence type="ECO:0000256" key="1">
    <source>
        <dbReference type="SAM" id="MobiDB-lite"/>
    </source>
</evidence>